<keyword evidence="1" id="KW-0175">Coiled coil</keyword>
<evidence type="ECO:0000313" key="5">
    <source>
        <dbReference type="Proteomes" id="UP001055712"/>
    </source>
</evidence>
<feature type="compositionally biased region" description="Low complexity" evidence="2">
    <location>
        <begin position="530"/>
        <end position="544"/>
    </location>
</feature>
<feature type="region of interest" description="Disordered" evidence="2">
    <location>
        <begin position="731"/>
        <end position="753"/>
    </location>
</feature>
<proteinExistence type="predicted"/>
<feature type="compositionally biased region" description="Pro residues" evidence="2">
    <location>
        <begin position="638"/>
        <end position="648"/>
    </location>
</feature>
<feature type="region of interest" description="Disordered" evidence="2">
    <location>
        <begin position="525"/>
        <end position="544"/>
    </location>
</feature>
<reference evidence="4" key="1">
    <citation type="journal article" date="2019" name="Plant J.">
        <title>Chlorella vulgaris genome assembly and annotation reveals the molecular basis for metabolic acclimation to high light conditions.</title>
        <authorList>
            <person name="Cecchin M."/>
            <person name="Marcolungo L."/>
            <person name="Rossato M."/>
            <person name="Girolomoni L."/>
            <person name="Cosentino E."/>
            <person name="Cuine S."/>
            <person name="Li-Beisson Y."/>
            <person name="Delledonne M."/>
            <person name="Ballottari M."/>
        </authorList>
    </citation>
    <scope>NUCLEOTIDE SEQUENCE</scope>
    <source>
        <strain evidence="4">211/11P</strain>
    </source>
</reference>
<sequence>MAIEAVALELVFLPLGIAVALHVRRGQTPIKSFGSPLFCSDCASSIASTALQDCATSKPDRCAARVAGEPEQAATSAPCLSGGSIAPADEPTLEQAKGQHGSSATSCNDQQRLEPISFAESSPVAVLAEAVASKSAFSDSGNPPQQQAPASFPPASDVSHPVPPALTANLQPADILPATAAGVACVASAAAATQPSAQPPHQGDAAPEQPDLTAAAAPATSKEGIAVQDGTSAAVAESNGGGCMPPGAAPSMDAVVSMLQQLLAGQGQGGLHQEVGQEQEPEDSPLQPLLAPNPPEFPPRSGGGREGLPVGFEKLLALELEVVQLQQSLQIAQLEFEARAVQLHRLKQRAEGGEERAQAAEERCNSLERQVLALQRQAGSMAQQLKHVSAQHLQECTQSSAGLAAACARQQAGDEAAAALRQQLAAAQAAAGQAQLQLQQATARQAELQEQVATLQLEKHQLKAHVAAACSSLKAQGIPAGQVFDTAALAEAGLPPSSSCMRLPPESPAGGIGKGGASVYHSFASETASQQQPPQQQLERPPQVPRLQLSSISLEQLQQHVTQQQRQHQQGVVDQQPYAPHQHAAAPIADPRQRQFIPGMVAVGMPGSAPPPAACSPACTSASSPGPMPASARYRQPSLPPLQLPLPEPLPPLASARRAVSPAQQELLASARQWQLSARSSPSARLADQEEHSHASAFIPAYRAHNLHATAAPVALSARCPPATARLARGAACQQTPRQRRGTASAAASPVGKLQRRTYGQEAGFQDIKQAYQAVVAGEADRARNWARSVFSSSSAVESDPRKVEPVVQGLLQLFQDNGVHVPLLKCGPCQFRLGSAKLSVRLVNGRLMARGGAGQTMDVFAWLEKQPVRHQC</sequence>
<dbReference type="OrthoDB" id="552055at2759"/>
<organism evidence="4 5">
    <name type="scientific">Chlorella vulgaris</name>
    <name type="common">Green alga</name>
    <dbReference type="NCBI Taxonomy" id="3077"/>
    <lineage>
        <taxon>Eukaryota</taxon>
        <taxon>Viridiplantae</taxon>
        <taxon>Chlorophyta</taxon>
        <taxon>core chlorophytes</taxon>
        <taxon>Trebouxiophyceae</taxon>
        <taxon>Chlorellales</taxon>
        <taxon>Chlorellaceae</taxon>
        <taxon>Chlorella clade</taxon>
        <taxon>Chlorella</taxon>
    </lineage>
</organism>
<feature type="region of interest" description="Disordered" evidence="2">
    <location>
        <begin position="499"/>
        <end position="518"/>
    </location>
</feature>
<feature type="chain" id="PRO_5038560370" evidence="3">
    <location>
        <begin position="19"/>
        <end position="873"/>
    </location>
</feature>
<dbReference type="Proteomes" id="UP001055712">
    <property type="component" value="Unassembled WGS sequence"/>
</dbReference>
<protein>
    <submittedName>
        <fullName evidence="4">Uncharacterized protein</fullName>
    </submittedName>
</protein>
<feature type="coiled-coil region" evidence="1">
    <location>
        <begin position="417"/>
        <end position="465"/>
    </location>
</feature>
<feature type="coiled-coil region" evidence="1">
    <location>
        <begin position="315"/>
        <end position="384"/>
    </location>
</feature>
<feature type="compositionally biased region" description="Low complexity" evidence="2">
    <location>
        <begin position="615"/>
        <end position="632"/>
    </location>
</feature>
<feature type="compositionally biased region" description="Low complexity" evidence="2">
    <location>
        <begin position="557"/>
        <end position="589"/>
    </location>
</feature>
<feature type="compositionally biased region" description="Low complexity" evidence="2">
    <location>
        <begin position="143"/>
        <end position="156"/>
    </location>
</feature>
<keyword evidence="3" id="KW-0732">Signal</keyword>
<evidence type="ECO:0000256" key="3">
    <source>
        <dbReference type="SAM" id="SignalP"/>
    </source>
</evidence>
<name>A0A9D4YV17_CHLVU</name>
<feature type="region of interest" description="Disordered" evidence="2">
    <location>
        <begin position="266"/>
        <end position="306"/>
    </location>
</feature>
<feature type="compositionally biased region" description="Polar residues" evidence="2">
    <location>
        <begin position="100"/>
        <end position="109"/>
    </location>
</feature>
<evidence type="ECO:0000256" key="2">
    <source>
        <dbReference type="SAM" id="MobiDB-lite"/>
    </source>
</evidence>
<dbReference type="AlphaFoldDB" id="A0A9D4YV17"/>
<keyword evidence="5" id="KW-1185">Reference proteome</keyword>
<dbReference type="EMBL" id="SIDB01000009">
    <property type="protein sequence ID" value="KAI3428023.1"/>
    <property type="molecule type" value="Genomic_DNA"/>
</dbReference>
<reference evidence="4" key="2">
    <citation type="submission" date="2020-11" db="EMBL/GenBank/DDBJ databases">
        <authorList>
            <person name="Cecchin M."/>
            <person name="Marcolungo L."/>
            <person name="Rossato M."/>
            <person name="Girolomoni L."/>
            <person name="Cosentino E."/>
            <person name="Cuine S."/>
            <person name="Li-Beisson Y."/>
            <person name="Delledonne M."/>
            <person name="Ballottari M."/>
        </authorList>
    </citation>
    <scope>NUCLEOTIDE SEQUENCE</scope>
    <source>
        <strain evidence="4">211/11P</strain>
        <tissue evidence="4">Whole cell</tissue>
    </source>
</reference>
<gene>
    <name evidence="4" type="ORF">D9Q98_006409</name>
</gene>
<comment type="caution">
    <text evidence="4">The sequence shown here is derived from an EMBL/GenBank/DDBJ whole genome shotgun (WGS) entry which is preliminary data.</text>
</comment>
<feature type="signal peptide" evidence="3">
    <location>
        <begin position="1"/>
        <end position="18"/>
    </location>
</feature>
<feature type="region of interest" description="Disordered" evidence="2">
    <location>
        <begin position="609"/>
        <end position="648"/>
    </location>
</feature>
<feature type="region of interest" description="Disordered" evidence="2">
    <location>
        <begin position="73"/>
        <end position="109"/>
    </location>
</feature>
<evidence type="ECO:0000313" key="4">
    <source>
        <dbReference type="EMBL" id="KAI3428023.1"/>
    </source>
</evidence>
<feature type="region of interest" description="Disordered" evidence="2">
    <location>
        <begin position="136"/>
        <end position="166"/>
    </location>
</feature>
<feature type="region of interest" description="Disordered" evidence="2">
    <location>
        <begin position="194"/>
        <end position="248"/>
    </location>
</feature>
<feature type="region of interest" description="Disordered" evidence="2">
    <location>
        <begin position="557"/>
        <end position="590"/>
    </location>
</feature>
<accession>A0A9D4YV17</accession>
<evidence type="ECO:0000256" key="1">
    <source>
        <dbReference type="SAM" id="Coils"/>
    </source>
</evidence>